<dbReference type="AlphaFoldDB" id="A0A2P2PP89"/>
<feature type="compositionally biased region" description="Polar residues" evidence="1">
    <location>
        <begin position="61"/>
        <end position="73"/>
    </location>
</feature>
<accession>A0A2P2PP89</accession>
<name>A0A2P2PP89_RHIMU</name>
<evidence type="ECO:0000313" key="2">
    <source>
        <dbReference type="EMBL" id="MBX56547.1"/>
    </source>
</evidence>
<reference evidence="2" key="1">
    <citation type="submission" date="2018-02" db="EMBL/GenBank/DDBJ databases">
        <title>Rhizophora mucronata_Transcriptome.</title>
        <authorList>
            <person name="Meera S.P."/>
            <person name="Sreeshan A."/>
            <person name="Augustine A."/>
        </authorList>
    </citation>
    <scope>NUCLEOTIDE SEQUENCE</scope>
    <source>
        <tissue evidence="2">Leaf</tissue>
    </source>
</reference>
<evidence type="ECO:0000256" key="1">
    <source>
        <dbReference type="SAM" id="MobiDB-lite"/>
    </source>
</evidence>
<proteinExistence type="predicted"/>
<feature type="region of interest" description="Disordered" evidence="1">
    <location>
        <begin position="57"/>
        <end position="81"/>
    </location>
</feature>
<sequence>MIKNSRAGSRSKKKSKYGKYMWLNNTCSNYKDCFLLGNLPLCGTSSLANEKEVLVHKASQEAKSPSEPTNRVLKTNEETSN</sequence>
<protein>
    <submittedName>
        <fullName evidence="2">Uncharacterized protein</fullName>
    </submittedName>
</protein>
<organism evidence="2">
    <name type="scientific">Rhizophora mucronata</name>
    <name type="common">Asiatic mangrove</name>
    <dbReference type="NCBI Taxonomy" id="61149"/>
    <lineage>
        <taxon>Eukaryota</taxon>
        <taxon>Viridiplantae</taxon>
        <taxon>Streptophyta</taxon>
        <taxon>Embryophyta</taxon>
        <taxon>Tracheophyta</taxon>
        <taxon>Spermatophyta</taxon>
        <taxon>Magnoliopsida</taxon>
        <taxon>eudicotyledons</taxon>
        <taxon>Gunneridae</taxon>
        <taxon>Pentapetalae</taxon>
        <taxon>rosids</taxon>
        <taxon>fabids</taxon>
        <taxon>Malpighiales</taxon>
        <taxon>Rhizophoraceae</taxon>
        <taxon>Rhizophora</taxon>
    </lineage>
</organism>
<dbReference type="EMBL" id="GGEC01076063">
    <property type="protein sequence ID" value="MBX56547.1"/>
    <property type="molecule type" value="Transcribed_RNA"/>
</dbReference>